<name>A0A6C0IMI4_9ZZZZ</name>
<accession>A0A6C0IMI4</accession>
<protein>
    <submittedName>
        <fullName evidence="1">Uncharacterized protein</fullName>
    </submittedName>
</protein>
<organism evidence="1">
    <name type="scientific">viral metagenome</name>
    <dbReference type="NCBI Taxonomy" id="1070528"/>
    <lineage>
        <taxon>unclassified sequences</taxon>
        <taxon>metagenomes</taxon>
        <taxon>organismal metagenomes</taxon>
    </lineage>
</organism>
<reference evidence="1" key="1">
    <citation type="journal article" date="2020" name="Nature">
        <title>Giant virus diversity and host interactions through global metagenomics.</title>
        <authorList>
            <person name="Schulz F."/>
            <person name="Roux S."/>
            <person name="Paez-Espino D."/>
            <person name="Jungbluth S."/>
            <person name="Walsh D.A."/>
            <person name="Denef V.J."/>
            <person name="McMahon K.D."/>
            <person name="Konstantinidis K.T."/>
            <person name="Eloe-Fadrosh E.A."/>
            <person name="Kyrpides N.C."/>
            <person name="Woyke T."/>
        </authorList>
    </citation>
    <scope>NUCLEOTIDE SEQUENCE</scope>
    <source>
        <strain evidence="1">GVMAG-M-3300024258-28</strain>
    </source>
</reference>
<dbReference type="EMBL" id="MN740220">
    <property type="protein sequence ID" value="QHT94408.1"/>
    <property type="molecule type" value="Genomic_DNA"/>
</dbReference>
<sequence>MKPHDIICSKHKIYEKETALSPARYHCKVCKQKKVSGYSNPDHICNPFGYLYLAPTICVPCSAEQQRCMWC</sequence>
<dbReference type="AlphaFoldDB" id="A0A6C0IMI4"/>
<proteinExistence type="predicted"/>
<evidence type="ECO:0000313" key="1">
    <source>
        <dbReference type="EMBL" id="QHT94408.1"/>
    </source>
</evidence>